<sequence>MNKEKIRFVILKETESGELFNNIDEEKLMQLDLGFNWKEFEDQVGYLVQAGYLTKPFYADDTIYYFNSVLTEKGEKYLKDNKLNKKAYRVAKEIKEWLSLL</sequence>
<evidence type="ECO:0000313" key="2">
    <source>
        <dbReference type="Proteomes" id="UP001500340"/>
    </source>
</evidence>
<dbReference type="Pfam" id="PF09639">
    <property type="entry name" value="YjcQ"/>
    <property type="match status" value="1"/>
</dbReference>
<accession>A0ABN0Y8S5</accession>
<dbReference type="InterPro" id="IPR036390">
    <property type="entry name" value="WH_DNA-bd_sf"/>
</dbReference>
<reference evidence="1 2" key="1">
    <citation type="journal article" date="2019" name="Int. J. Syst. Evol. Microbiol.">
        <title>The Global Catalogue of Microorganisms (GCM) 10K type strain sequencing project: providing services to taxonomists for standard genome sequencing and annotation.</title>
        <authorList>
            <consortium name="The Broad Institute Genomics Platform"/>
            <consortium name="The Broad Institute Genome Sequencing Center for Infectious Disease"/>
            <person name="Wu L."/>
            <person name="Ma J."/>
        </authorList>
    </citation>
    <scope>NUCLEOTIDE SEQUENCE [LARGE SCALE GENOMIC DNA]</scope>
    <source>
        <strain evidence="1 2">JCM 12774</strain>
    </source>
</reference>
<dbReference type="EMBL" id="BAAACX010000008">
    <property type="protein sequence ID" value="GAA0387356.1"/>
    <property type="molecule type" value="Genomic_DNA"/>
</dbReference>
<name>A0ABN0Y8S5_9BACL</name>
<protein>
    <submittedName>
        <fullName evidence="1">YjcQ family protein</fullName>
    </submittedName>
</protein>
<dbReference type="Gene3D" id="1.10.10.10">
    <property type="entry name" value="Winged helix-like DNA-binding domain superfamily/Winged helix DNA-binding domain"/>
    <property type="match status" value="1"/>
</dbReference>
<dbReference type="InterPro" id="IPR018597">
    <property type="entry name" value="Phage_Tuc2009_YjcQ"/>
</dbReference>
<gene>
    <name evidence="1" type="ORF">GCM10008933_17880</name>
</gene>
<evidence type="ECO:0000313" key="1">
    <source>
        <dbReference type="EMBL" id="GAA0387356.1"/>
    </source>
</evidence>
<dbReference type="InterPro" id="IPR036388">
    <property type="entry name" value="WH-like_DNA-bd_sf"/>
</dbReference>
<dbReference type="Proteomes" id="UP001500340">
    <property type="component" value="Unassembled WGS sequence"/>
</dbReference>
<organism evidence="1 2">
    <name type="scientific">Paenibacillus motobuensis</name>
    <dbReference type="NCBI Taxonomy" id="295324"/>
    <lineage>
        <taxon>Bacteria</taxon>
        <taxon>Bacillati</taxon>
        <taxon>Bacillota</taxon>
        <taxon>Bacilli</taxon>
        <taxon>Bacillales</taxon>
        <taxon>Paenibacillaceae</taxon>
        <taxon>Paenibacillus</taxon>
    </lineage>
</organism>
<proteinExistence type="predicted"/>
<dbReference type="RefSeq" id="WP_343860128.1">
    <property type="nucleotide sequence ID" value="NZ_BAAACX010000008.1"/>
</dbReference>
<dbReference type="SUPFAM" id="SSF46785">
    <property type="entry name" value="Winged helix' DNA-binding domain"/>
    <property type="match status" value="1"/>
</dbReference>
<keyword evidence="2" id="KW-1185">Reference proteome</keyword>
<comment type="caution">
    <text evidence="1">The sequence shown here is derived from an EMBL/GenBank/DDBJ whole genome shotgun (WGS) entry which is preliminary data.</text>
</comment>